<protein>
    <submittedName>
        <fullName evidence="2">Uncharacterized protein</fullName>
    </submittedName>
</protein>
<organism evidence="2">
    <name type="scientific">Prunus dulcis</name>
    <name type="common">Almond</name>
    <name type="synonym">Amygdalus dulcis</name>
    <dbReference type="NCBI Taxonomy" id="3755"/>
    <lineage>
        <taxon>Eukaryota</taxon>
        <taxon>Viridiplantae</taxon>
        <taxon>Streptophyta</taxon>
        <taxon>Embryophyta</taxon>
        <taxon>Tracheophyta</taxon>
        <taxon>Spermatophyta</taxon>
        <taxon>Magnoliopsida</taxon>
        <taxon>eudicotyledons</taxon>
        <taxon>Gunneridae</taxon>
        <taxon>Pentapetalae</taxon>
        <taxon>rosids</taxon>
        <taxon>fabids</taxon>
        <taxon>Rosales</taxon>
        <taxon>Rosaceae</taxon>
        <taxon>Amygdaloideae</taxon>
        <taxon>Amygdaleae</taxon>
        <taxon>Prunus</taxon>
    </lineage>
</organism>
<sequence length="100" mass="11136">MLYHRVTQNDRDDEAGIVPETEDSTSTAVEPNPVGLVLHVGEVTDRSMMDAAAEDKKKKGVMEVESLLRQTKHHPVILLQSSWFCSCNDSIYTCESGKMP</sequence>
<accession>A0A4Y1R0I9</accession>
<proteinExistence type="predicted"/>
<dbReference type="EMBL" id="AP019298">
    <property type="protein sequence ID" value="BBG97605.1"/>
    <property type="molecule type" value="Genomic_DNA"/>
</dbReference>
<feature type="compositionally biased region" description="Acidic residues" evidence="1">
    <location>
        <begin position="11"/>
        <end position="23"/>
    </location>
</feature>
<name>A0A4Y1R0I9_PRUDU</name>
<gene>
    <name evidence="2" type="ORF">Prudu_006793</name>
</gene>
<evidence type="ECO:0000256" key="1">
    <source>
        <dbReference type="SAM" id="MobiDB-lite"/>
    </source>
</evidence>
<evidence type="ECO:0000313" key="2">
    <source>
        <dbReference type="EMBL" id="BBG97605.1"/>
    </source>
</evidence>
<dbReference type="AlphaFoldDB" id="A0A4Y1R0I9"/>
<reference evidence="2" key="1">
    <citation type="journal article" date="2019" name="Science">
        <title>Mutation of a bHLH transcription factor allowed almond domestication.</title>
        <authorList>
            <person name="Sanchez-Perez R."/>
            <person name="Pavan S."/>
            <person name="Mazzeo R."/>
            <person name="Moldovan C."/>
            <person name="Aiese Cigliano R."/>
            <person name="Del Cueto J."/>
            <person name="Ricciardi F."/>
            <person name="Lotti C."/>
            <person name="Ricciardi L."/>
            <person name="Dicenta F."/>
            <person name="Lopez-Marques R.L."/>
            <person name="Lindberg Moller B."/>
        </authorList>
    </citation>
    <scope>NUCLEOTIDE SEQUENCE</scope>
</reference>
<feature type="region of interest" description="Disordered" evidence="1">
    <location>
        <begin position="1"/>
        <end position="30"/>
    </location>
</feature>